<organism evidence="2 4">
    <name type="scientific">Mycobacterium servetii</name>
    <dbReference type="NCBI Taxonomy" id="3237418"/>
    <lineage>
        <taxon>Bacteria</taxon>
        <taxon>Bacillati</taxon>
        <taxon>Actinomycetota</taxon>
        <taxon>Actinomycetes</taxon>
        <taxon>Mycobacteriales</taxon>
        <taxon>Mycobacteriaceae</taxon>
        <taxon>Mycobacterium</taxon>
    </lineage>
</organism>
<dbReference type="InterPro" id="IPR047654">
    <property type="entry name" value="IS1634_transpos"/>
</dbReference>
<dbReference type="PANTHER" id="PTHR34614">
    <property type="match status" value="1"/>
</dbReference>
<keyword evidence="4" id="KW-1185">Reference proteome</keyword>
<dbReference type="RefSeq" id="WP_369737399.1">
    <property type="nucleotide sequence ID" value="NZ_JBGEDP010000001.1"/>
</dbReference>
<accession>A0ABV4BZG3</accession>
<feature type="coiled-coil region" evidence="1">
    <location>
        <begin position="344"/>
        <end position="371"/>
    </location>
</feature>
<protein>
    <submittedName>
        <fullName evidence="2">IS1634 family transposase</fullName>
    </submittedName>
</protein>
<comment type="caution">
    <text evidence="2">The sequence shown here is derived from an EMBL/GenBank/DDBJ whole genome shotgun (WGS) entry which is preliminary data.</text>
</comment>
<keyword evidence="1" id="KW-0175">Coiled coil</keyword>
<name>A0ABV4BZG3_9MYCO</name>
<gene>
    <name evidence="2" type="ORF">AB8998_08170</name>
    <name evidence="3" type="ORF">AB8998_08470</name>
</gene>
<dbReference type="EMBL" id="JBGEDP010000001">
    <property type="protein sequence ID" value="MEY8015036.1"/>
    <property type="molecule type" value="Genomic_DNA"/>
</dbReference>
<dbReference type="Proteomes" id="UP001564760">
    <property type="component" value="Unassembled WGS sequence"/>
</dbReference>
<evidence type="ECO:0000313" key="4">
    <source>
        <dbReference type="Proteomes" id="UP001564760"/>
    </source>
</evidence>
<reference evidence="2 4" key="1">
    <citation type="submission" date="2024-08" db="EMBL/GenBank/DDBJ databases">
        <title>Mycobacterium servetensis sp. nov., a novel rapid-growing mycobacterial species recovered from a human patient in Zaragoza, Spain.</title>
        <authorList>
            <person name="Tristancho-Baro A.I."/>
            <person name="Buenestado-Serrano S."/>
            <person name="Garcia De Viedma D."/>
            <person name="Milagro-Beamonte A."/>
            <person name="Burillo N."/>
            <person name="Sanz S."/>
            <person name="Lopez-Calleja A.I."/>
            <person name="Penas-Utrilla D."/>
            <person name="Guardingo M."/>
            <person name="Garcia M.J."/>
            <person name="Vinuelas-Bayon J."/>
        </authorList>
    </citation>
    <scope>NUCLEOTIDE SEQUENCE [LARGE SCALE GENOMIC DNA]</scope>
    <source>
        <strain evidence="2">12766410_HUMS</strain>
        <strain evidence="4">HUMS_12744610</strain>
    </source>
</reference>
<proteinExistence type="predicted"/>
<evidence type="ECO:0000313" key="3">
    <source>
        <dbReference type="EMBL" id="MEY8015036.1"/>
    </source>
</evidence>
<dbReference type="NCBIfam" id="NF033559">
    <property type="entry name" value="transpos_IS1634"/>
    <property type="match status" value="1"/>
</dbReference>
<dbReference type="PANTHER" id="PTHR34614:SF2">
    <property type="entry name" value="TRANSPOSASE IS4-LIKE DOMAIN-CONTAINING PROTEIN"/>
    <property type="match status" value="1"/>
</dbReference>
<sequence>MASIVGKRRGKQTYYYLVESARVQGKPRIVSQQYLGSAEEVMAKLSATPAGQPIRSQHKQFGDLAAVWSMLARLDVAGIVNDVAPRYANAAAPVGTYVALACANRIVDPCSKRGFADWWATTAGSRWVKLDRAALDHRRFWDAMDRLGQTELREIETRLGRRMVTEFGLDLTGLALDMTNFATFIDTGNDRAPIAQRGKAKQKRTDLRLVGLALVVTRDGGVPVISHPYPGDRPDVTQFSTVVDELLTRYRDLVEHVESLTVVYDAGQNSSDNHAVVEAHGIGFVGSLPPSDHPELLQIPTRDYRPVDDDRYPELRYVDTTVTALGVTRRAVLTHSANLAAKQSRGLDQTLAKARRRLAELAARLARGRTRRDRDQVQAEITAILKPRWVADIITTTLTGDTPAQLRLSWRTDTKARKRLQERLFGKRILFTNRDWPVPDVVAAYRSQSDAEFGFRQLKDPHVVSFSPMHHWTDSKIRVHVFYCVLALAVAHLMRRQTEHAGLHLSVRELLDELSGIQETVLIYHDGSKGRPRVQRMLTDTSPTQQRLADLFAIHQYAPTR</sequence>
<evidence type="ECO:0000313" key="2">
    <source>
        <dbReference type="EMBL" id="MEY8014982.1"/>
    </source>
</evidence>
<dbReference type="EMBL" id="JBGEDP010000001">
    <property type="protein sequence ID" value="MEY8014982.1"/>
    <property type="molecule type" value="Genomic_DNA"/>
</dbReference>
<evidence type="ECO:0000256" key="1">
    <source>
        <dbReference type="SAM" id="Coils"/>
    </source>
</evidence>